<sequence>MKNVHAFVIWEMSGILYILNQHFEKKNVKRIFKMAKDFLRRNFSFTKGSKLICVLSSSAIFGIIFFTRIFGNKVEISLHSWLANYQALFAVSDGYCQSVGWLPAFC</sequence>
<gene>
    <name evidence="2" type="ORF">T4B_12871</name>
</gene>
<organism evidence="2 3">
    <name type="scientific">Trichinella pseudospiralis</name>
    <name type="common">Parasitic roundworm</name>
    <dbReference type="NCBI Taxonomy" id="6337"/>
    <lineage>
        <taxon>Eukaryota</taxon>
        <taxon>Metazoa</taxon>
        <taxon>Ecdysozoa</taxon>
        <taxon>Nematoda</taxon>
        <taxon>Enoplea</taxon>
        <taxon>Dorylaimia</taxon>
        <taxon>Trichinellida</taxon>
        <taxon>Trichinellidae</taxon>
        <taxon>Trichinella</taxon>
    </lineage>
</organism>
<accession>A0A0V1I5M0</accession>
<keyword evidence="1" id="KW-1133">Transmembrane helix</keyword>
<evidence type="ECO:0000313" key="2">
    <source>
        <dbReference type="EMBL" id="KRZ17700.1"/>
    </source>
</evidence>
<comment type="caution">
    <text evidence="2">The sequence shown here is derived from an EMBL/GenBank/DDBJ whole genome shotgun (WGS) entry which is preliminary data.</text>
</comment>
<dbReference type="EMBL" id="JYDS01000292">
    <property type="protein sequence ID" value="KRZ17700.1"/>
    <property type="molecule type" value="Genomic_DNA"/>
</dbReference>
<dbReference type="AlphaFoldDB" id="A0A0V1I5M0"/>
<protein>
    <submittedName>
        <fullName evidence="2">Uncharacterized protein</fullName>
    </submittedName>
</protein>
<keyword evidence="3" id="KW-1185">Reference proteome</keyword>
<keyword evidence="1" id="KW-0472">Membrane</keyword>
<feature type="transmembrane region" description="Helical" evidence="1">
    <location>
        <begin position="51"/>
        <end position="71"/>
    </location>
</feature>
<proteinExistence type="predicted"/>
<evidence type="ECO:0000313" key="3">
    <source>
        <dbReference type="Proteomes" id="UP000054805"/>
    </source>
</evidence>
<name>A0A0V1I5M0_TRIPS</name>
<keyword evidence="1" id="KW-0812">Transmembrane</keyword>
<reference evidence="2 3" key="1">
    <citation type="submission" date="2015-01" db="EMBL/GenBank/DDBJ databases">
        <title>Evolution of Trichinella species and genotypes.</title>
        <authorList>
            <person name="Korhonen P.K."/>
            <person name="Edoardo P."/>
            <person name="Giuseppe L.R."/>
            <person name="Gasser R.B."/>
        </authorList>
    </citation>
    <scope>NUCLEOTIDE SEQUENCE [LARGE SCALE GENOMIC DNA]</scope>
    <source>
        <strain evidence="2">ISS588</strain>
    </source>
</reference>
<evidence type="ECO:0000256" key="1">
    <source>
        <dbReference type="SAM" id="Phobius"/>
    </source>
</evidence>
<dbReference type="Proteomes" id="UP000054805">
    <property type="component" value="Unassembled WGS sequence"/>
</dbReference>